<feature type="non-terminal residue" evidence="1">
    <location>
        <position position="155"/>
    </location>
</feature>
<dbReference type="AlphaFoldDB" id="X1CZW8"/>
<accession>X1CZW8</accession>
<organism evidence="1">
    <name type="scientific">marine sediment metagenome</name>
    <dbReference type="NCBI Taxonomy" id="412755"/>
    <lineage>
        <taxon>unclassified sequences</taxon>
        <taxon>metagenomes</taxon>
        <taxon>ecological metagenomes</taxon>
    </lineage>
</organism>
<gene>
    <name evidence="1" type="ORF">S01H4_61743</name>
</gene>
<sequence length="155" mass="18178">MLNLEPLKKLIEFFHDSIDNIFPYKKAVVCSNLSTLLSFAQEVLEWSLVYEIANRSEIREGDFILKDGTLRSLNIKQKYLVELGKFLHEKKIIIVGITKNSPIKMELSYTLRQIDRYLQDQLRQTYPFAEKDLKRQKLCCWFEIPDNVLLASYGG</sequence>
<proteinExistence type="predicted"/>
<name>X1CZW8_9ZZZZ</name>
<dbReference type="EMBL" id="BART01036683">
    <property type="protein sequence ID" value="GAH13432.1"/>
    <property type="molecule type" value="Genomic_DNA"/>
</dbReference>
<evidence type="ECO:0000313" key="1">
    <source>
        <dbReference type="EMBL" id="GAH13432.1"/>
    </source>
</evidence>
<reference evidence="1" key="1">
    <citation type="journal article" date="2014" name="Front. Microbiol.">
        <title>High frequency of phylogenetically diverse reductive dehalogenase-homologous genes in deep subseafloor sedimentary metagenomes.</title>
        <authorList>
            <person name="Kawai M."/>
            <person name="Futagami T."/>
            <person name="Toyoda A."/>
            <person name="Takaki Y."/>
            <person name="Nishi S."/>
            <person name="Hori S."/>
            <person name="Arai W."/>
            <person name="Tsubouchi T."/>
            <person name="Morono Y."/>
            <person name="Uchiyama I."/>
            <person name="Ito T."/>
            <person name="Fujiyama A."/>
            <person name="Inagaki F."/>
            <person name="Takami H."/>
        </authorList>
    </citation>
    <scope>NUCLEOTIDE SEQUENCE</scope>
    <source>
        <strain evidence="1">Expedition CK06-06</strain>
    </source>
</reference>
<protein>
    <submittedName>
        <fullName evidence="1">Uncharacterized protein</fullName>
    </submittedName>
</protein>
<comment type="caution">
    <text evidence="1">The sequence shown here is derived from an EMBL/GenBank/DDBJ whole genome shotgun (WGS) entry which is preliminary data.</text>
</comment>